<organism evidence="11 12">
    <name type="scientific">Diabrotica balteata</name>
    <name type="common">Banded cucumber beetle</name>
    <dbReference type="NCBI Taxonomy" id="107213"/>
    <lineage>
        <taxon>Eukaryota</taxon>
        <taxon>Metazoa</taxon>
        <taxon>Ecdysozoa</taxon>
        <taxon>Arthropoda</taxon>
        <taxon>Hexapoda</taxon>
        <taxon>Insecta</taxon>
        <taxon>Pterygota</taxon>
        <taxon>Neoptera</taxon>
        <taxon>Endopterygota</taxon>
        <taxon>Coleoptera</taxon>
        <taxon>Polyphaga</taxon>
        <taxon>Cucujiformia</taxon>
        <taxon>Chrysomeloidea</taxon>
        <taxon>Chrysomelidae</taxon>
        <taxon>Galerucinae</taxon>
        <taxon>Diabroticina</taxon>
        <taxon>Diabroticites</taxon>
        <taxon>Diabrotica</taxon>
    </lineage>
</organism>
<dbReference type="Pfam" id="PF02936">
    <property type="entry name" value="COX4"/>
    <property type="match status" value="1"/>
</dbReference>
<dbReference type="OrthoDB" id="186013at2759"/>
<gene>
    <name evidence="11" type="ORF">DIABBA_LOCUS1870</name>
</gene>
<dbReference type="PRINTS" id="PR01873">
    <property type="entry name" value="CYTCOXIDASE4"/>
</dbReference>
<comment type="subcellular location">
    <subcellularLocation>
        <location evidence="1 10">Mitochondrion inner membrane</location>
        <topology evidence="1 10">Single-pass membrane protein</topology>
    </subcellularLocation>
</comment>
<comment type="function">
    <text evidence="10">Component of the cytochrome c oxidase, the last enzyme in the mitochondrial electron transport chain which drives oxidative phosphorylation.</text>
</comment>
<dbReference type="AlphaFoldDB" id="A0A9N9STB0"/>
<dbReference type="GO" id="GO:0045277">
    <property type="term" value="C:respiratory chain complex IV"/>
    <property type="evidence" value="ECO:0007669"/>
    <property type="project" value="InterPro"/>
</dbReference>
<accession>A0A9N9STB0</accession>
<comment type="pathway">
    <text evidence="10">Energy metabolism; oxidative phosphorylation.</text>
</comment>
<evidence type="ECO:0000256" key="7">
    <source>
        <dbReference type="ARBA" id="ARBA00023002"/>
    </source>
</evidence>
<keyword evidence="8 10" id="KW-0496">Mitochondrion</keyword>
<name>A0A9N9STB0_DIABA</name>
<evidence type="ECO:0000256" key="4">
    <source>
        <dbReference type="ARBA" id="ARBA00022792"/>
    </source>
</evidence>
<evidence type="ECO:0000256" key="9">
    <source>
        <dbReference type="ARBA" id="ARBA00023136"/>
    </source>
</evidence>
<dbReference type="GO" id="GO:0005743">
    <property type="term" value="C:mitochondrial inner membrane"/>
    <property type="evidence" value="ECO:0007669"/>
    <property type="project" value="UniProtKB-SubCell"/>
</dbReference>
<evidence type="ECO:0000256" key="8">
    <source>
        <dbReference type="ARBA" id="ARBA00023128"/>
    </source>
</evidence>
<keyword evidence="5" id="KW-0809">Transit peptide</keyword>
<evidence type="ECO:0000256" key="5">
    <source>
        <dbReference type="ARBA" id="ARBA00022946"/>
    </source>
</evidence>
<protein>
    <recommendedName>
        <fullName evidence="10">Cytochrome c oxidase subunit 4</fullName>
    </recommendedName>
</protein>
<dbReference type="InterPro" id="IPR036639">
    <property type="entry name" value="Cyt_c_oxidase_su4_sf"/>
</dbReference>
<evidence type="ECO:0000256" key="10">
    <source>
        <dbReference type="RuleBase" id="RU367145"/>
    </source>
</evidence>
<evidence type="ECO:0000256" key="6">
    <source>
        <dbReference type="ARBA" id="ARBA00022989"/>
    </source>
</evidence>
<dbReference type="Proteomes" id="UP001153709">
    <property type="component" value="Chromosome 1"/>
</dbReference>
<dbReference type="GO" id="GO:0006123">
    <property type="term" value="P:mitochondrial electron transport, cytochrome c to oxygen"/>
    <property type="evidence" value="ECO:0007669"/>
    <property type="project" value="InterPro"/>
</dbReference>
<sequence length="180" mass="21697">MSAIFRCLNGRVRTFYLNPPYQIARVDCRTKQLIGDREVVGFGYNGQESYADRVHYPMPAIRWRETTAEIIQLRKKEEGDWHNLTMEERKKLYRASFCQTFAEFQAPTGEWKTVIGSGLIFIALSFWIYYFYKIFVYSPVPITFDEEHRRAQFRRWLDMRNQPIFGISSKWDYDKDDWKK</sequence>
<keyword evidence="9 10" id="KW-0472">Membrane</keyword>
<dbReference type="SUPFAM" id="SSF81406">
    <property type="entry name" value="Mitochondrial cytochrome c oxidase subunit IV"/>
    <property type="match status" value="1"/>
</dbReference>
<proteinExistence type="inferred from homology"/>
<keyword evidence="6 10" id="KW-1133">Transmembrane helix</keyword>
<evidence type="ECO:0000256" key="2">
    <source>
        <dbReference type="ARBA" id="ARBA00008135"/>
    </source>
</evidence>
<evidence type="ECO:0000313" key="12">
    <source>
        <dbReference type="Proteomes" id="UP001153709"/>
    </source>
</evidence>
<evidence type="ECO:0000313" key="11">
    <source>
        <dbReference type="EMBL" id="CAG9827913.1"/>
    </source>
</evidence>
<dbReference type="CDD" id="cd00922">
    <property type="entry name" value="Cyt_c_Oxidase_IV"/>
    <property type="match status" value="1"/>
</dbReference>
<dbReference type="InterPro" id="IPR004203">
    <property type="entry name" value="Cyt_c_oxidase_su4_fam"/>
</dbReference>
<dbReference type="PANTHER" id="PTHR10707:SF10">
    <property type="entry name" value="CYTOCHROME C OXIDASE SUBUNIT 4"/>
    <property type="match status" value="1"/>
</dbReference>
<dbReference type="EMBL" id="OU898276">
    <property type="protein sequence ID" value="CAG9827913.1"/>
    <property type="molecule type" value="Genomic_DNA"/>
</dbReference>
<dbReference type="PANTHER" id="PTHR10707">
    <property type="entry name" value="CYTOCHROME C OXIDASE SUBUNIT IV"/>
    <property type="match status" value="1"/>
</dbReference>
<evidence type="ECO:0000256" key="1">
    <source>
        <dbReference type="ARBA" id="ARBA00004434"/>
    </source>
</evidence>
<keyword evidence="4 10" id="KW-0999">Mitochondrion inner membrane</keyword>
<reference evidence="11" key="1">
    <citation type="submission" date="2022-01" db="EMBL/GenBank/DDBJ databases">
        <authorList>
            <person name="King R."/>
        </authorList>
    </citation>
    <scope>NUCLEOTIDE SEQUENCE</scope>
</reference>
<keyword evidence="12" id="KW-1185">Reference proteome</keyword>
<dbReference type="FunFam" id="1.10.442.10:FF:000001">
    <property type="entry name" value="Cytochrome c oxidase subunit 4 isoform 1"/>
    <property type="match status" value="1"/>
</dbReference>
<evidence type="ECO:0000256" key="3">
    <source>
        <dbReference type="ARBA" id="ARBA00022692"/>
    </source>
</evidence>
<dbReference type="InterPro" id="IPR013288">
    <property type="entry name" value="Cyt_c_oxidase_su4"/>
</dbReference>
<dbReference type="Gene3D" id="1.10.442.10">
    <property type="entry name" value="Cytochrome c oxidase subunit IV"/>
    <property type="match status" value="1"/>
</dbReference>
<keyword evidence="7" id="KW-0560">Oxidoreductase</keyword>
<comment type="subunit">
    <text evidence="10">Component of the cytochrome c oxidase (complex IV, CIV), a multisubunit enzyme composed of 14 subunits.</text>
</comment>
<comment type="similarity">
    <text evidence="2 10">Belongs to the cytochrome c oxidase IV family.</text>
</comment>
<keyword evidence="3 10" id="KW-0812">Transmembrane</keyword>
<feature type="transmembrane region" description="Helical" evidence="10">
    <location>
        <begin position="114"/>
        <end position="132"/>
    </location>
</feature>
<dbReference type="GO" id="GO:0016491">
    <property type="term" value="F:oxidoreductase activity"/>
    <property type="evidence" value="ECO:0007669"/>
    <property type="project" value="UniProtKB-KW"/>
</dbReference>